<evidence type="ECO:0000313" key="1">
    <source>
        <dbReference type="EMBL" id="QIK37942.1"/>
    </source>
</evidence>
<proteinExistence type="predicted"/>
<sequence>MTQGWVGQRKVPIEYQRLGREGLTLHTISPYLIEPSIWSDSIYVIVQSDFDDNI</sequence>
<dbReference type="Proteomes" id="UP000502699">
    <property type="component" value="Chromosome"/>
</dbReference>
<accession>A0A6G7VDB1</accession>
<evidence type="ECO:0000313" key="2">
    <source>
        <dbReference type="Proteomes" id="UP000502699"/>
    </source>
</evidence>
<dbReference type="RefSeq" id="WP_166270705.1">
    <property type="nucleotide sequence ID" value="NZ_CP048029.1"/>
</dbReference>
<protein>
    <submittedName>
        <fullName evidence="1">Uncharacterized protein</fullName>
    </submittedName>
</protein>
<reference evidence="2" key="1">
    <citation type="submission" date="2020-01" db="EMBL/GenBank/DDBJ databases">
        <title>Caldichromatium gen. nov., sp. nov., a thermophilic purple sulfur bacterium member of the family Chromatiaceae isolated from Nakabusa hot spring, Japan.</title>
        <authorList>
            <person name="Saini M.K."/>
            <person name="Hanada S."/>
            <person name="Tank M."/>
        </authorList>
    </citation>
    <scope>NUCLEOTIDE SEQUENCE [LARGE SCALE GENOMIC DNA]</scope>
    <source>
        <strain evidence="2">No.7</strain>
    </source>
</reference>
<gene>
    <name evidence="1" type="ORF">GWK36_08045</name>
</gene>
<dbReference type="EMBL" id="CP048029">
    <property type="protein sequence ID" value="QIK37942.1"/>
    <property type="molecule type" value="Genomic_DNA"/>
</dbReference>
<name>A0A6G7VDB1_9GAMM</name>
<keyword evidence="2" id="KW-1185">Reference proteome</keyword>
<dbReference type="AlphaFoldDB" id="A0A6G7VDB1"/>
<dbReference type="KEGG" id="cjap:GWK36_08045"/>
<organism evidence="1 2">
    <name type="scientific">Caldichromatium japonicum</name>
    <dbReference type="NCBI Taxonomy" id="2699430"/>
    <lineage>
        <taxon>Bacteria</taxon>
        <taxon>Pseudomonadati</taxon>
        <taxon>Pseudomonadota</taxon>
        <taxon>Gammaproteobacteria</taxon>
        <taxon>Chromatiales</taxon>
        <taxon>Chromatiaceae</taxon>
        <taxon>Caldichromatium</taxon>
    </lineage>
</organism>